<sequence>VSDISTMHIDLSGQTEEGSDMLWVYQCRCVGDKYHVSSQDWQTHYTGYFWDSLDFVFDQSVSTDNCVVLEFITSASGGGKGWTCTYTTDLEYDSETVYLTDPAGDFASDSHWITGADLSGIQCSYTSTQGSYDVSTTYLTTLSQTFANTRYAPTTKDTWVINPEEDIASVTLSVSGSVSKTDTVEVYVAHCDGSQSTPDLDTADLLYTGHGKFFAKELSVLFDPSAVTTVAVSANCVVVQMTTDGGDMVGTGFSCTYTASPFVSADTLVALPTLTEGQTGTLSPESPYNGQDSLWYYLDENMYYGTIKCQGELGGDIKSGIADHLVVGQAVCATDGTITHKTERNHQQGPSDSVNLITDIATARHEGFNCWYVRYTTNTLHMGSGGISCQYTVDDYDTWTEYMVETQASFANRRYMSYQYDEWVVYPGGMVSADLVCKGTLGEDDYVTVHSAVCTGHKDGSITTSGGDANAQQSGRIRISETLDFDPSFTTHNCFIVALETFRVEDVGSRSISCTYTATLAATQGMPWYGVALIALGVLVLLGGGGYFLLWPRYGHKLTGKLDLEAGQEDLPIMSGIDAKEAGEGAYGSGVAEGPETV</sequence>
<dbReference type="EMBL" id="BDIP01000765">
    <property type="protein sequence ID" value="GIQ82642.1"/>
    <property type="molecule type" value="Genomic_DNA"/>
</dbReference>
<keyword evidence="1" id="KW-0472">Membrane</keyword>
<reference evidence="2 3" key="1">
    <citation type="journal article" date="2018" name="PLoS ONE">
        <title>The draft genome of Kipferlia bialata reveals reductive genome evolution in fornicate parasites.</title>
        <authorList>
            <person name="Tanifuji G."/>
            <person name="Takabayashi S."/>
            <person name="Kume K."/>
            <person name="Takagi M."/>
            <person name="Nakayama T."/>
            <person name="Kamikawa R."/>
            <person name="Inagaki Y."/>
            <person name="Hashimoto T."/>
        </authorList>
    </citation>
    <scope>NUCLEOTIDE SEQUENCE [LARGE SCALE GENOMIC DNA]</scope>
    <source>
        <strain evidence="2">NY0173</strain>
    </source>
</reference>
<gene>
    <name evidence="2" type="ORF">KIPB_003811</name>
</gene>
<feature type="transmembrane region" description="Helical" evidence="1">
    <location>
        <begin position="528"/>
        <end position="551"/>
    </location>
</feature>
<proteinExistence type="predicted"/>
<accession>A0A9K3CUB4</accession>
<evidence type="ECO:0000256" key="1">
    <source>
        <dbReference type="SAM" id="Phobius"/>
    </source>
</evidence>
<protein>
    <submittedName>
        <fullName evidence="2">Uncharacterized protein</fullName>
    </submittedName>
</protein>
<feature type="non-terminal residue" evidence="2">
    <location>
        <position position="1"/>
    </location>
</feature>
<name>A0A9K3CUB4_9EUKA</name>
<dbReference type="Proteomes" id="UP000265618">
    <property type="component" value="Unassembled WGS sequence"/>
</dbReference>
<organism evidence="2 3">
    <name type="scientific">Kipferlia bialata</name>
    <dbReference type="NCBI Taxonomy" id="797122"/>
    <lineage>
        <taxon>Eukaryota</taxon>
        <taxon>Metamonada</taxon>
        <taxon>Carpediemonas-like organisms</taxon>
        <taxon>Kipferlia</taxon>
    </lineage>
</organism>
<evidence type="ECO:0000313" key="3">
    <source>
        <dbReference type="Proteomes" id="UP000265618"/>
    </source>
</evidence>
<evidence type="ECO:0000313" key="2">
    <source>
        <dbReference type="EMBL" id="GIQ82642.1"/>
    </source>
</evidence>
<dbReference type="AlphaFoldDB" id="A0A9K3CUB4"/>
<keyword evidence="3" id="KW-1185">Reference proteome</keyword>
<comment type="caution">
    <text evidence="2">The sequence shown here is derived from an EMBL/GenBank/DDBJ whole genome shotgun (WGS) entry which is preliminary data.</text>
</comment>
<keyword evidence="1" id="KW-0812">Transmembrane</keyword>
<keyword evidence="1" id="KW-1133">Transmembrane helix</keyword>